<evidence type="ECO:0000313" key="3">
    <source>
        <dbReference type="Proteomes" id="UP000244803"/>
    </source>
</evidence>
<accession>A0A976M6D3</accession>
<dbReference type="OrthoDB" id="10577658at2759"/>
<sequence length="117" mass="12123">MDGYKLTYEPRGEVSFNAVKEDSKEIWKTDKSDEYSKKVVADFAKNVVTIYIGSGEGSTKVFTKGSDGTWKEDTNKSTHKSTTDASGGAATPASPTSGGSTGTDPSGGSTPASTPAS</sequence>
<reference evidence="2" key="1">
    <citation type="submission" date="2022-07" db="EMBL/GenBank/DDBJ databases">
        <title>Evaluation of T. orientalis genome assembly methods using nanopore sequencing and analysis of variation between genomes.</title>
        <authorList>
            <person name="Yam J."/>
            <person name="Micallef M.L."/>
            <person name="Liu M."/>
            <person name="Djordjevic S.P."/>
            <person name="Bogema D.R."/>
            <person name="Jenkins C."/>
        </authorList>
    </citation>
    <scope>NUCLEOTIDE SEQUENCE</scope>
    <source>
        <strain evidence="2">Fish Creek</strain>
    </source>
</reference>
<evidence type="ECO:0000313" key="2">
    <source>
        <dbReference type="EMBL" id="UKJ89252.1"/>
    </source>
</evidence>
<dbReference type="Pfam" id="PF04385">
    <property type="entry name" value="FAINT"/>
    <property type="match status" value="1"/>
</dbReference>
<protein>
    <submittedName>
        <fullName evidence="2">Uncharacterized protein</fullName>
    </submittedName>
</protein>
<organism evidence="2 3">
    <name type="scientific">Theileria orientalis</name>
    <dbReference type="NCBI Taxonomy" id="68886"/>
    <lineage>
        <taxon>Eukaryota</taxon>
        <taxon>Sar</taxon>
        <taxon>Alveolata</taxon>
        <taxon>Apicomplexa</taxon>
        <taxon>Aconoidasida</taxon>
        <taxon>Piroplasmida</taxon>
        <taxon>Theileriidae</taxon>
        <taxon>Theileria</taxon>
    </lineage>
</organism>
<dbReference type="EMBL" id="CP056066">
    <property type="protein sequence ID" value="UKJ89252.1"/>
    <property type="molecule type" value="Genomic_DNA"/>
</dbReference>
<feature type="compositionally biased region" description="Low complexity" evidence="1">
    <location>
        <begin position="83"/>
        <end position="117"/>
    </location>
</feature>
<proteinExistence type="predicted"/>
<dbReference type="Proteomes" id="UP000244803">
    <property type="component" value="Chromosome 3"/>
</dbReference>
<dbReference type="InterPro" id="IPR007480">
    <property type="entry name" value="DUF529"/>
</dbReference>
<gene>
    <name evidence="2" type="ORF">MACJ_002500</name>
</gene>
<evidence type="ECO:0000256" key="1">
    <source>
        <dbReference type="SAM" id="MobiDB-lite"/>
    </source>
</evidence>
<name>A0A976M6D3_THEOR</name>
<dbReference type="AlphaFoldDB" id="A0A976M6D3"/>
<feature type="region of interest" description="Disordered" evidence="1">
    <location>
        <begin position="57"/>
        <end position="117"/>
    </location>
</feature>